<dbReference type="FunFam" id="3.40.50.720:FF:000203">
    <property type="entry name" value="D-3-phosphoglycerate dehydrogenase (SerA)"/>
    <property type="match status" value="1"/>
</dbReference>
<dbReference type="GO" id="GO:0016616">
    <property type="term" value="F:oxidoreductase activity, acting on the CH-OH group of donors, NAD or NADP as acceptor"/>
    <property type="evidence" value="ECO:0007669"/>
    <property type="project" value="InterPro"/>
</dbReference>
<dbReference type="Proteomes" id="UP000558113">
    <property type="component" value="Unassembled WGS sequence"/>
</dbReference>
<comment type="caution">
    <text evidence="7">The sequence shown here is derived from an EMBL/GenBank/DDBJ whole genome shotgun (WGS) entry which is preliminary data.</text>
</comment>
<evidence type="ECO:0000256" key="3">
    <source>
        <dbReference type="ARBA" id="ARBA00023027"/>
    </source>
</evidence>
<evidence type="ECO:0000313" key="8">
    <source>
        <dbReference type="Proteomes" id="UP000558113"/>
    </source>
</evidence>
<accession>A0A7X4YMH9</accession>
<dbReference type="InterPro" id="IPR029753">
    <property type="entry name" value="D-isomer_DH_CS"/>
</dbReference>
<evidence type="ECO:0000313" key="7">
    <source>
        <dbReference type="EMBL" id="NBC69113.1"/>
    </source>
</evidence>
<dbReference type="OrthoDB" id="9805416at2"/>
<gene>
    <name evidence="7" type="ORF">GT003_08940</name>
</gene>
<protein>
    <submittedName>
        <fullName evidence="7">D-2-hydroxyacid dehydrogenase</fullName>
    </submittedName>
</protein>
<evidence type="ECO:0000259" key="6">
    <source>
        <dbReference type="Pfam" id="PF02826"/>
    </source>
</evidence>
<name>A0A7X4YMH9_9BACL</name>
<feature type="domain" description="D-isomer specific 2-hydroxyacid dehydrogenase catalytic" evidence="5">
    <location>
        <begin position="15"/>
        <end position="316"/>
    </location>
</feature>
<keyword evidence="8" id="KW-1185">Reference proteome</keyword>
<proteinExistence type="inferred from homology"/>
<dbReference type="InterPro" id="IPR036291">
    <property type="entry name" value="NAD(P)-bd_dom_sf"/>
</dbReference>
<dbReference type="PROSITE" id="PS00670">
    <property type="entry name" value="D_2_HYDROXYACID_DH_2"/>
    <property type="match status" value="1"/>
</dbReference>
<keyword evidence="3" id="KW-0520">NAD</keyword>
<dbReference type="InterPro" id="IPR050418">
    <property type="entry name" value="D-iso_2-hydroxyacid_DH_PdxB"/>
</dbReference>
<dbReference type="PANTHER" id="PTHR43761">
    <property type="entry name" value="D-ISOMER SPECIFIC 2-HYDROXYACID DEHYDROGENASE FAMILY PROTEIN (AFU_ORTHOLOGUE AFUA_1G13630)"/>
    <property type="match status" value="1"/>
</dbReference>
<evidence type="ECO:0000259" key="5">
    <source>
        <dbReference type="Pfam" id="PF00389"/>
    </source>
</evidence>
<evidence type="ECO:0000256" key="1">
    <source>
        <dbReference type="ARBA" id="ARBA00005854"/>
    </source>
</evidence>
<dbReference type="RefSeq" id="WP_161696634.1">
    <property type="nucleotide sequence ID" value="NZ_JAAAMU010000004.1"/>
</dbReference>
<sequence length="318" mass="33574">MKIVVLDGYTLNPGDMSWDEIGKLGELTVYDRTPQEEIIGRARGAEIVLTNKTPLTAATIAELPELLYVGVLATGYNIVDIEAAAKRGIIVTNVPDYSNGSVAQLVFAFLLAQASQVSAHSEAARGGRWAAGPDFSFSLNPLHELSGQTLGLVGFGSIGQQVARIALAFGMRVIVHTRTVKSIPGLEAVRFVSLEALFREADAVSLHCPLTPDTQGLINAHTLAKMKRGAMLINTARGGHVVEQDLAEALQAGTIAAAGLDVLGTEPPSADNPLLSAANCWITPHIGWATVEARRRLLGIAAGNLRAFLQGGTVNQVN</sequence>
<dbReference type="AlphaFoldDB" id="A0A7X4YMH9"/>
<comment type="similarity">
    <text evidence="1 4">Belongs to the D-isomer specific 2-hydroxyacid dehydrogenase family.</text>
</comment>
<dbReference type="PROSITE" id="PS00671">
    <property type="entry name" value="D_2_HYDROXYACID_DH_3"/>
    <property type="match status" value="1"/>
</dbReference>
<dbReference type="InterPro" id="IPR006140">
    <property type="entry name" value="D-isomer_DH_NAD-bd"/>
</dbReference>
<reference evidence="7 8" key="1">
    <citation type="submission" date="2020-01" db="EMBL/GenBank/DDBJ databases">
        <title>Paenibacillus soybeanensis sp. nov. isolated from the nodules of soybean (Glycine max(L.) Merr).</title>
        <authorList>
            <person name="Wang H."/>
        </authorList>
    </citation>
    <scope>NUCLEOTIDE SEQUENCE [LARGE SCALE GENOMIC DNA]</scope>
    <source>
        <strain evidence="7 8">DSM 23054</strain>
    </source>
</reference>
<dbReference type="SUPFAM" id="SSF52283">
    <property type="entry name" value="Formate/glycerate dehydrogenase catalytic domain-like"/>
    <property type="match status" value="1"/>
</dbReference>
<dbReference type="PANTHER" id="PTHR43761:SF1">
    <property type="entry name" value="D-ISOMER SPECIFIC 2-HYDROXYACID DEHYDROGENASE CATALYTIC DOMAIN-CONTAINING PROTEIN-RELATED"/>
    <property type="match status" value="1"/>
</dbReference>
<dbReference type="SUPFAM" id="SSF51735">
    <property type="entry name" value="NAD(P)-binding Rossmann-fold domains"/>
    <property type="match status" value="1"/>
</dbReference>
<dbReference type="GO" id="GO:0051287">
    <property type="term" value="F:NAD binding"/>
    <property type="evidence" value="ECO:0007669"/>
    <property type="project" value="InterPro"/>
</dbReference>
<dbReference type="Gene3D" id="3.40.50.720">
    <property type="entry name" value="NAD(P)-binding Rossmann-like Domain"/>
    <property type="match status" value="2"/>
</dbReference>
<evidence type="ECO:0000256" key="4">
    <source>
        <dbReference type="RuleBase" id="RU003719"/>
    </source>
</evidence>
<evidence type="ECO:0000256" key="2">
    <source>
        <dbReference type="ARBA" id="ARBA00023002"/>
    </source>
</evidence>
<dbReference type="CDD" id="cd12162">
    <property type="entry name" value="2-Hacid_dh_4"/>
    <property type="match status" value="1"/>
</dbReference>
<feature type="domain" description="D-isomer specific 2-hydroxyacid dehydrogenase NAD-binding" evidence="6">
    <location>
        <begin position="107"/>
        <end position="287"/>
    </location>
</feature>
<dbReference type="Pfam" id="PF02826">
    <property type="entry name" value="2-Hacid_dh_C"/>
    <property type="match status" value="1"/>
</dbReference>
<dbReference type="EMBL" id="JAAAMU010000004">
    <property type="protein sequence ID" value="NBC69113.1"/>
    <property type="molecule type" value="Genomic_DNA"/>
</dbReference>
<dbReference type="InterPro" id="IPR006139">
    <property type="entry name" value="D-isomer_2_OHA_DH_cat_dom"/>
</dbReference>
<organism evidence="7 8">
    <name type="scientific">Paenibacillus sacheonensis</name>
    <dbReference type="NCBI Taxonomy" id="742054"/>
    <lineage>
        <taxon>Bacteria</taxon>
        <taxon>Bacillati</taxon>
        <taxon>Bacillota</taxon>
        <taxon>Bacilli</taxon>
        <taxon>Bacillales</taxon>
        <taxon>Paenibacillaceae</taxon>
        <taxon>Paenibacillus</taxon>
    </lineage>
</organism>
<keyword evidence="2 4" id="KW-0560">Oxidoreductase</keyword>
<dbReference type="Pfam" id="PF00389">
    <property type="entry name" value="2-Hacid_dh"/>
    <property type="match status" value="1"/>
</dbReference>